<dbReference type="PATRIC" id="fig|35746.4.peg.2086"/>
<dbReference type="InterPro" id="IPR058416">
    <property type="entry name" value="DUF8103"/>
</dbReference>
<dbReference type="Pfam" id="PF26405">
    <property type="entry name" value="DUF8103"/>
    <property type="match status" value="1"/>
</dbReference>
<dbReference type="RefSeq" id="WP_004976187.1">
    <property type="nucleotide sequence ID" value="NZ_CP011947.1"/>
</dbReference>
<evidence type="ECO:0000313" key="2">
    <source>
        <dbReference type="EMBL" id="AKU08023.1"/>
    </source>
</evidence>
<accession>A0A0K1IUN8</accession>
<reference evidence="2" key="2">
    <citation type="submission" date="2015-06" db="EMBL/GenBank/DDBJ databases">
        <authorList>
            <person name="Hoefler B.C."/>
            <person name="Straight P.D."/>
        </authorList>
    </citation>
    <scope>NUCLEOTIDE SEQUENCE [LARGE SCALE GENOMIC DNA]</scope>
    <source>
        <strain evidence="2">ARA6</strain>
    </source>
</reference>
<dbReference type="AlphaFoldDB" id="A0A0K1IUN8"/>
<evidence type="ECO:0000313" key="3">
    <source>
        <dbReference type="EMBL" id="QOS12882.1"/>
    </source>
</evidence>
<dbReference type="Proteomes" id="UP000066124">
    <property type="component" value="Chromosome"/>
</dbReference>
<dbReference type="GeneID" id="59460406"/>
<evidence type="ECO:0000313" key="4">
    <source>
        <dbReference type="Proteomes" id="UP000066124"/>
    </source>
</evidence>
<name>A0A0K1IUN8_HALGI</name>
<dbReference type="EMBL" id="CP063205">
    <property type="protein sequence ID" value="QOS12882.1"/>
    <property type="molecule type" value="Genomic_DNA"/>
</dbReference>
<organism evidence="2 4">
    <name type="scientific">Haloferax gibbonsii</name>
    <dbReference type="NCBI Taxonomy" id="35746"/>
    <lineage>
        <taxon>Archaea</taxon>
        <taxon>Methanobacteriati</taxon>
        <taxon>Methanobacteriota</taxon>
        <taxon>Stenosarchaea group</taxon>
        <taxon>Halobacteria</taxon>
        <taxon>Halobacteriales</taxon>
        <taxon>Haloferacaceae</taxon>
        <taxon>Haloferax</taxon>
    </lineage>
</organism>
<reference evidence="4" key="1">
    <citation type="journal article" date="2015" name="J. Biotechnol.">
        <title>Complete genome sequence of Haloferax gibbonsii strain ARA6, a potential producer of polyhydroxyalkanoates and halocins isolated from Araruama, Rio de Janeiro, Brasil.</title>
        <authorList>
            <person name="Pinto L.H."/>
            <person name="D'Alincourt Carvalho-Assef A.P."/>
            <person name="Vieira R.P."/>
            <person name="Clementino M.M."/>
            <person name="Albano R.M."/>
        </authorList>
    </citation>
    <scope>NUCLEOTIDE SEQUENCE [LARGE SCALE GENOMIC DNA]</scope>
    <source>
        <strain evidence="4">ARA6</strain>
    </source>
</reference>
<dbReference type="Proteomes" id="UP000663064">
    <property type="component" value="Chromosome"/>
</dbReference>
<feature type="domain" description="DUF8103" evidence="1">
    <location>
        <begin position="1"/>
        <end position="89"/>
    </location>
</feature>
<dbReference type="EMBL" id="CP011947">
    <property type="protein sequence ID" value="AKU08023.1"/>
    <property type="molecule type" value="Genomic_DNA"/>
</dbReference>
<reference evidence="3" key="3">
    <citation type="journal article" date="2021" name="Front. Microbiol.">
        <title>Cellular and Genomic Properties of Haloferax gibbonsii LR2-5, the Host of Euryarchaeal Virus HFTV1.</title>
        <authorList>
            <person name="Tittes C."/>
            <person name="Schwarzer S."/>
            <person name="Pfeiffer F."/>
            <person name="Dyall-Smith M."/>
            <person name="Rodriguez-Franco M."/>
            <person name="Oksanen H.M."/>
            <person name="Quax T.E.F."/>
        </authorList>
    </citation>
    <scope>NUCLEOTIDE SEQUENCE</scope>
    <source>
        <strain evidence="3">LR2-5</strain>
    </source>
</reference>
<protein>
    <recommendedName>
        <fullName evidence="1">DUF8103 domain-containing protein</fullName>
    </recommendedName>
</protein>
<dbReference type="KEGG" id="hgi:ABY42_09820"/>
<gene>
    <name evidence="2" type="ORF">ABY42_09820</name>
    <name evidence="3" type="ORF">HfgLR_13770</name>
</gene>
<proteinExistence type="predicted"/>
<evidence type="ECO:0000259" key="1">
    <source>
        <dbReference type="Pfam" id="PF26405"/>
    </source>
</evidence>
<sequence>MMAERYEGERLEFDELPDDGTVDWTITQALLAASDSTSRALESHLLQAQYHDDAGVDTAATARHIDDAIDRHTRIIEDLRLARDALDHR</sequence>